<reference evidence="4" key="1">
    <citation type="journal article" date="2015" name="PLoS Genet.">
        <title>The dynamic genome and transcriptome of the human fungal pathogen Blastomyces and close relative Emmonsia.</title>
        <authorList>
            <person name="Munoz J.F."/>
            <person name="Gauthier G.M."/>
            <person name="Desjardins C.A."/>
            <person name="Gallo J.E."/>
            <person name="Holder J."/>
            <person name="Sullivan T.D."/>
            <person name="Marty A.J."/>
            <person name="Carmen J.C."/>
            <person name="Chen Z."/>
            <person name="Ding L."/>
            <person name="Gujja S."/>
            <person name="Magrini V."/>
            <person name="Misas E."/>
            <person name="Mitreva M."/>
            <person name="Priest M."/>
            <person name="Saif S."/>
            <person name="Whiston E.A."/>
            <person name="Young S."/>
            <person name="Zeng Q."/>
            <person name="Goldman W.E."/>
            <person name="Mardis E.R."/>
            <person name="Taylor J.W."/>
            <person name="McEwen J.G."/>
            <person name="Clay O.K."/>
            <person name="Klein B.S."/>
            <person name="Cuomo C.A."/>
        </authorList>
    </citation>
    <scope>NUCLEOTIDE SEQUENCE [LARGE SCALE GENOMIC DNA]</scope>
    <source>
        <strain evidence="4">UAMH 3008</strain>
    </source>
</reference>
<evidence type="ECO:0008006" key="5">
    <source>
        <dbReference type="Google" id="ProtNLM"/>
    </source>
</evidence>
<feature type="signal peptide" evidence="2">
    <location>
        <begin position="1"/>
        <end position="21"/>
    </location>
</feature>
<keyword evidence="2" id="KW-0732">Signal</keyword>
<dbReference type="Proteomes" id="UP000034164">
    <property type="component" value="Unassembled WGS sequence"/>
</dbReference>
<dbReference type="EMBL" id="LCZI01000418">
    <property type="protein sequence ID" value="KKZ66716.1"/>
    <property type="molecule type" value="Genomic_DNA"/>
</dbReference>
<evidence type="ECO:0000313" key="4">
    <source>
        <dbReference type="Proteomes" id="UP000034164"/>
    </source>
</evidence>
<dbReference type="OrthoDB" id="1894652at2759"/>
<proteinExistence type="predicted"/>
<dbReference type="PANTHER" id="PTHR39219">
    <property type="entry name" value="ER MEMBRANE PROTEIN COMPLEX SUBUNIT 10"/>
    <property type="match status" value="1"/>
</dbReference>
<organism evidence="3 4">
    <name type="scientific">[Emmonsia] crescens</name>
    <dbReference type="NCBI Taxonomy" id="73230"/>
    <lineage>
        <taxon>Eukaryota</taxon>
        <taxon>Fungi</taxon>
        <taxon>Dikarya</taxon>
        <taxon>Ascomycota</taxon>
        <taxon>Pezizomycotina</taxon>
        <taxon>Eurotiomycetes</taxon>
        <taxon>Eurotiomycetidae</taxon>
        <taxon>Onygenales</taxon>
        <taxon>Ajellomycetaceae</taxon>
        <taxon>Emergomyces</taxon>
    </lineage>
</organism>
<dbReference type="PANTHER" id="PTHR39219:SF1">
    <property type="entry name" value="ER MEMBRANE PROTEIN COMPLEX SUBUNIT 10"/>
    <property type="match status" value="1"/>
</dbReference>
<feature type="region of interest" description="Disordered" evidence="1">
    <location>
        <begin position="155"/>
        <end position="181"/>
    </location>
</feature>
<accession>A0A0G2JB20</accession>
<gene>
    <name evidence="3" type="ORF">EMCG_07605</name>
</gene>
<comment type="caution">
    <text evidence="3">The sequence shown here is derived from an EMBL/GenBank/DDBJ whole genome shotgun (WGS) entry which is preliminary data.</text>
</comment>
<protein>
    <recommendedName>
        <fullName evidence="5">ER membrane protein complex subunit 10</fullName>
    </recommendedName>
</protein>
<evidence type="ECO:0000256" key="2">
    <source>
        <dbReference type="SAM" id="SignalP"/>
    </source>
</evidence>
<dbReference type="AlphaFoldDB" id="A0A0G2JB20"/>
<name>A0A0G2JB20_9EURO</name>
<sequence length="246" mass="26236">MRLLPLYLLSLSLSLSDLTSASASASAAPLSADIFYWPLSSSSKPSPLARIFYDPSTLQSTVDSYTPPQPINDNSNIDKQADLLRIGLYTTTAAAAAANANDNDNDNSNNNPEKQWVGILSSLSLFANNPQTLTLHLDQNNHVYHAAISCSASSSAAPSSDSSAQKKSTENNTPSSQQGKYEGAASLKVEFVRSNPSPSPHLNRPIVLNPDGNAPEEVVEKSLLQRYWWVLGIIAILAFTGSADGS</sequence>
<evidence type="ECO:0000256" key="1">
    <source>
        <dbReference type="SAM" id="MobiDB-lite"/>
    </source>
</evidence>
<feature type="chain" id="PRO_5002546311" description="ER membrane protein complex subunit 10" evidence="2">
    <location>
        <begin position="22"/>
        <end position="246"/>
    </location>
</feature>
<feature type="compositionally biased region" description="Polar residues" evidence="1">
    <location>
        <begin position="170"/>
        <end position="179"/>
    </location>
</feature>
<evidence type="ECO:0000313" key="3">
    <source>
        <dbReference type="EMBL" id="KKZ66716.1"/>
    </source>
</evidence>
<dbReference type="VEuPathDB" id="FungiDB:EMCG_07605"/>